<feature type="compositionally biased region" description="Low complexity" evidence="1">
    <location>
        <begin position="102"/>
        <end position="129"/>
    </location>
</feature>
<feature type="compositionally biased region" description="Basic and acidic residues" evidence="1">
    <location>
        <begin position="216"/>
        <end position="237"/>
    </location>
</feature>
<keyword evidence="3" id="KW-1185">Reference proteome</keyword>
<evidence type="ECO:0000313" key="3">
    <source>
        <dbReference type="Proteomes" id="UP000823388"/>
    </source>
</evidence>
<organism evidence="2 3">
    <name type="scientific">Panicum virgatum</name>
    <name type="common">Blackwell switchgrass</name>
    <dbReference type="NCBI Taxonomy" id="38727"/>
    <lineage>
        <taxon>Eukaryota</taxon>
        <taxon>Viridiplantae</taxon>
        <taxon>Streptophyta</taxon>
        <taxon>Embryophyta</taxon>
        <taxon>Tracheophyta</taxon>
        <taxon>Spermatophyta</taxon>
        <taxon>Magnoliopsida</taxon>
        <taxon>Liliopsida</taxon>
        <taxon>Poales</taxon>
        <taxon>Poaceae</taxon>
        <taxon>PACMAD clade</taxon>
        <taxon>Panicoideae</taxon>
        <taxon>Panicodae</taxon>
        <taxon>Paniceae</taxon>
        <taxon>Panicinae</taxon>
        <taxon>Panicum</taxon>
        <taxon>Panicum sect. Hiantes</taxon>
    </lineage>
</organism>
<dbReference type="AlphaFoldDB" id="A0A8T0MGD6"/>
<gene>
    <name evidence="2" type="ORF">PVAP13_9NG185573</name>
</gene>
<reference evidence="2" key="1">
    <citation type="submission" date="2020-05" db="EMBL/GenBank/DDBJ databases">
        <title>WGS assembly of Panicum virgatum.</title>
        <authorList>
            <person name="Lovell J.T."/>
            <person name="Jenkins J."/>
            <person name="Shu S."/>
            <person name="Juenger T.E."/>
            <person name="Schmutz J."/>
        </authorList>
    </citation>
    <scope>NUCLEOTIDE SEQUENCE</scope>
    <source>
        <strain evidence="2">AP13</strain>
    </source>
</reference>
<feature type="compositionally biased region" description="Low complexity" evidence="1">
    <location>
        <begin position="44"/>
        <end position="57"/>
    </location>
</feature>
<evidence type="ECO:0000313" key="2">
    <source>
        <dbReference type="EMBL" id="KAG2536390.1"/>
    </source>
</evidence>
<feature type="region of interest" description="Disordered" evidence="1">
    <location>
        <begin position="1"/>
        <end position="248"/>
    </location>
</feature>
<feature type="compositionally biased region" description="Low complexity" evidence="1">
    <location>
        <begin position="1"/>
        <end position="17"/>
    </location>
</feature>
<protein>
    <submittedName>
        <fullName evidence="2">Uncharacterized protein</fullName>
    </submittedName>
</protein>
<accession>A0A8T0MGD6</accession>
<dbReference type="Proteomes" id="UP000823388">
    <property type="component" value="Chromosome 9N"/>
</dbReference>
<sequence>MAPRRSSAARGARWGARQLGLHTRRRSSRERDGRGAGLGGGASSAGATACAFAGARRWPPRRAPVRRRPPAATALALRGSGRGGAPGPRPGALEADGARSPAASALAGLVAGGSRAPPHTMAGAAARTVAGRRGKGRGGVPRRAQRSGTAARMVAGRRGEPGARARRRGWVRGAMASAVAGRGGECEGGAQRRRGRRRSTAASWWRGAGRAAPAQGEREGWSHRRKERGWVGEREEGVEREEGEMHER</sequence>
<dbReference type="EMBL" id="CM029054">
    <property type="protein sequence ID" value="KAG2536390.1"/>
    <property type="molecule type" value="Genomic_DNA"/>
</dbReference>
<feature type="compositionally biased region" description="Low complexity" evidence="1">
    <location>
        <begin position="200"/>
        <end position="214"/>
    </location>
</feature>
<name>A0A8T0MGD6_PANVG</name>
<proteinExistence type="predicted"/>
<feature type="compositionally biased region" description="Basic residues" evidence="1">
    <location>
        <begin position="58"/>
        <end position="69"/>
    </location>
</feature>
<comment type="caution">
    <text evidence="2">The sequence shown here is derived from an EMBL/GenBank/DDBJ whole genome shotgun (WGS) entry which is preliminary data.</text>
</comment>
<feature type="compositionally biased region" description="Low complexity" evidence="1">
    <location>
        <begin position="70"/>
        <end position="79"/>
    </location>
</feature>
<evidence type="ECO:0000256" key="1">
    <source>
        <dbReference type="SAM" id="MobiDB-lite"/>
    </source>
</evidence>